<reference evidence="1 2" key="1">
    <citation type="journal article" date="2014" name="PLoS Genet.">
        <title>Phylogenetically driven sequencing of extremely halophilic archaea reveals strategies for static and dynamic osmo-response.</title>
        <authorList>
            <person name="Becker E.A."/>
            <person name="Seitzer P.M."/>
            <person name="Tritt A."/>
            <person name="Larsen D."/>
            <person name="Krusor M."/>
            <person name="Yao A.I."/>
            <person name="Wu D."/>
            <person name="Madern D."/>
            <person name="Eisen J.A."/>
            <person name="Darling A.E."/>
            <person name="Facciotti M.T."/>
        </authorList>
    </citation>
    <scope>NUCLEOTIDE SEQUENCE [LARGE SCALE GENOMIC DNA]</scope>
    <source>
        <strain evidence="1 2">JCM 10635</strain>
    </source>
</reference>
<accession>L9WJ51</accession>
<evidence type="ECO:0000313" key="1">
    <source>
        <dbReference type="EMBL" id="ELY49261.1"/>
    </source>
</evidence>
<dbReference type="eggNOG" id="arCOG02751">
    <property type="taxonomic scope" value="Archaea"/>
</dbReference>
<organism evidence="1 2">
    <name type="scientific">Natronorubrum bangense JCM 10635</name>
    <dbReference type="NCBI Taxonomy" id="1227500"/>
    <lineage>
        <taxon>Archaea</taxon>
        <taxon>Methanobacteriati</taxon>
        <taxon>Methanobacteriota</taxon>
        <taxon>Stenosarchaea group</taxon>
        <taxon>Halobacteria</taxon>
        <taxon>Halobacteriales</taxon>
        <taxon>Natrialbaceae</taxon>
        <taxon>Natronorubrum</taxon>
    </lineage>
</organism>
<dbReference type="Proteomes" id="UP000011690">
    <property type="component" value="Unassembled WGS sequence"/>
</dbReference>
<dbReference type="EMBL" id="AOHY01000019">
    <property type="protein sequence ID" value="ELY49261.1"/>
    <property type="molecule type" value="Genomic_DNA"/>
</dbReference>
<proteinExistence type="predicted"/>
<comment type="caution">
    <text evidence="1">The sequence shown here is derived from an EMBL/GenBank/DDBJ whole genome shotgun (WGS) entry which is preliminary data.</text>
</comment>
<gene>
    <name evidence="1" type="ORF">C494_08357</name>
</gene>
<evidence type="ECO:0000313" key="2">
    <source>
        <dbReference type="Proteomes" id="UP000011690"/>
    </source>
</evidence>
<keyword evidence="2" id="KW-1185">Reference proteome</keyword>
<name>L9WJ51_9EURY</name>
<sequence length="109" mass="12132">MNEAKKRIIAVALLDLVEKALRVAKQALGNHAGKPESGGLPREAHIVAYCIRKKEHTYTELVDRLSLMPEVCDRLGICPDSLPDPTTFYHSFDQYALCIQQGIPNITQS</sequence>
<dbReference type="PATRIC" id="fig|1227500.6.peg.1681"/>
<dbReference type="AlphaFoldDB" id="L9WJ51"/>
<protein>
    <submittedName>
        <fullName evidence="1">Transposase IS4 family protein</fullName>
    </submittedName>
</protein>